<dbReference type="Proteomes" id="UP001209681">
    <property type="component" value="Unassembled WGS sequence"/>
</dbReference>
<sequence>MEPKIIAKQILDFQKALLNNLYTTAAVIQDHGEKITRLVLEPLPHVPDQNKALVTEWITNVRQGQEKVRKFNEEGFARLERYIEETP</sequence>
<name>A0ABT3NAC7_9BACT</name>
<accession>A0ABT3NAC7</accession>
<proteinExistence type="predicted"/>
<keyword evidence="2" id="KW-1185">Reference proteome</keyword>
<reference evidence="1 2" key="1">
    <citation type="submission" date="2022-11" db="EMBL/GenBank/DDBJ databases">
        <title>Desulfobotulus tamanensis H1 sp. nov. - anaerobic, alkaliphilic, sulphate reducing bacterium isolated from terrestrial mud volcano.</title>
        <authorList>
            <person name="Frolova A."/>
            <person name="Merkel A.Y."/>
            <person name="Slobodkin A.I."/>
        </authorList>
    </citation>
    <scope>NUCLEOTIDE SEQUENCE [LARGE SCALE GENOMIC DNA]</scope>
    <source>
        <strain evidence="1 2">H1</strain>
    </source>
</reference>
<dbReference type="EMBL" id="JAPFPW010000011">
    <property type="protein sequence ID" value="MCW7754423.1"/>
    <property type="molecule type" value="Genomic_DNA"/>
</dbReference>
<comment type="caution">
    <text evidence="1">The sequence shown here is derived from an EMBL/GenBank/DDBJ whole genome shotgun (WGS) entry which is preliminary data.</text>
</comment>
<evidence type="ECO:0000313" key="2">
    <source>
        <dbReference type="Proteomes" id="UP001209681"/>
    </source>
</evidence>
<protein>
    <submittedName>
        <fullName evidence="1">Uncharacterized protein</fullName>
    </submittedName>
</protein>
<gene>
    <name evidence="1" type="ORF">OOT00_10540</name>
</gene>
<dbReference type="RefSeq" id="WP_265425342.1">
    <property type="nucleotide sequence ID" value="NZ_JAPFPW010000011.1"/>
</dbReference>
<organism evidence="1 2">
    <name type="scientific">Desulfobotulus pelophilus</name>
    <dbReference type="NCBI Taxonomy" id="2823377"/>
    <lineage>
        <taxon>Bacteria</taxon>
        <taxon>Pseudomonadati</taxon>
        <taxon>Thermodesulfobacteriota</taxon>
        <taxon>Desulfobacteria</taxon>
        <taxon>Desulfobacterales</taxon>
        <taxon>Desulfobacteraceae</taxon>
        <taxon>Desulfobotulus</taxon>
    </lineage>
</organism>
<evidence type="ECO:0000313" key="1">
    <source>
        <dbReference type="EMBL" id="MCW7754423.1"/>
    </source>
</evidence>